<organism evidence="1 2">
    <name type="scientific">Pneumocystis oryctolagi</name>
    <dbReference type="NCBI Taxonomy" id="42067"/>
    <lineage>
        <taxon>Eukaryota</taxon>
        <taxon>Fungi</taxon>
        <taxon>Dikarya</taxon>
        <taxon>Ascomycota</taxon>
        <taxon>Taphrinomycotina</taxon>
        <taxon>Pneumocystomycetes</taxon>
        <taxon>Pneumocystaceae</taxon>
        <taxon>Pneumocystis</taxon>
    </lineage>
</organism>
<gene>
    <name evidence="1" type="ORF">PORY_001758</name>
</gene>
<dbReference type="EMBL" id="JABTEG010000006">
    <property type="protein sequence ID" value="KAG4304705.1"/>
    <property type="molecule type" value="Genomic_DNA"/>
</dbReference>
<sequence>MRKPPDTSLRQQRLRAWNPVLTPKTVLPIFFFLGFFFTPLGAGLLYFSTRVHEIVINYTYCEDFASDKEFSQIPMKFVQTSFSSIAVPVFQWKKYINNMSLYPKKEIICVIRFNVPTDLRPPVFIYYKLTNFYQNHRRYVKSVSRDQMLGLAKTASELRRSDDCNPLVVNEDGRPIYPCGLIANSFFNDTIGMPIRIDSKGSKTLYPMTNKGISWASDKSIYIKTSYRPSDVVPPPNWMLRYPNGYNQTNFPNINEWEEFHVWMKTAGLPTFEKLALRNDINVMKAGTYEIEIGMHFPVIKYNGSKSLLISTRSIIGGRNPFLGIAYISTGILSIVVGMLFMICHLIRPRKLGDYRYLSWNRAPSKKAHQIE</sequence>
<proteinExistence type="predicted"/>
<comment type="caution">
    <text evidence="1">The sequence shown here is derived from an EMBL/GenBank/DDBJ whole genome shotgun (WGS) entry which is preliminary data.</text>
</comment>
<evidence type="ECO:0000313" key="2">
    <source>
        <dbReference type="Proteomes" id="UP000768646"/>
    </source>
</evidence>
<name>A0ACB7CCE8_9ASCO</name>
<evidence type="ECO:0000313" key="1">
    <source>
        <dbReference type="EMBL" id="KAG4304705.1"/>
    </source>
</evidence>
<keyword evidence="2" id="KW-1185">Reference proteome</keyword>
<accession>A0ACB7CCE8</accession>
<protein>
    <submittedName>
        <fullName evidence="1">Uncharacterized protein</fullName>
    </submittedName>
</protein>
<reference evidence="1 2" key="1">
    <citation type="journal article" date="2021" name="Commun. Biol.">
        <title>Genomic insights into the host specific adaptation of the Pneumocystis genus.</title>
        <authorList>
            <person name="Cisse O.H."/>
            <person name="Ma L."/>
            <person name="Dekker J.P."/>
            <person name="Khil P.P."/>
            <person name="Youn J.-H."/>
            <person name="Brenchley J.M."/>
            <person name="Blair R."/>
            <person name="Pahar B."/>
            <person name="Chabe M."/>
            <person name="Van Rompay K.K.A."/>
            <person name="Keesler R."/>
            <person name="Sukura A."/>
            <person name="Hirsch V."/>
            <person name="Kutty G."/>
            <person name="Liu Y."/>
            <person name="Peng L."/>
            <person name="Chen J."/>
            <person name="Song J."/>
            <person name="Weissenbacher-Lang C."/>
            <person name="Xu J."/>
            <person name="Upham N.S."/>
            <person name="Stajich J.E."/>
            <person name="Cuomo C.A."/>
            <person name="Cushion M.T."/>
            <person name="Kovacs J.A."/>
        </authorList>
    </citation>
    <scope>NUCLEOTIDE SEQUENCE [LARGE SCALE GENOMIC DNA]</scope>
    <source>
        <strain evidence="1 2">RABM</strain>
    </source>
</reference>
<dbReference type="Proteomes" id="UP000768646">
    <property type="component" value="Unassembled WGS sequence"/>
</dbReference>